<feature type="transmembrane region" description="Helical" evidence="1">
    <location>
        <begin position="74"/>
        <end position="97"/>
    </location>
</feature>
<comment type="caution">
    <text evidence="2">The sequence shown here is derived from an EMBL/GenBank/DDBJ whole genome shotgun (WGS) entry which is preliminary data.</text>
</comment>
<dbReference type="AlphaFoldDB" id="A0A8K1C6G4"/>
<sequence>MESPLPKGDYDYADLETKKASAPEPSAPPATELEAFVFPTESVESSHHEAHNPAVLTPTISSASEKWLFASKLALFQILNTILASAALITVATIVFLSIALLPLCGLGVFVYRGALPLVCGLAILDTKLANLITPVNDRVCFMNGRPGAKSILCVAPNLHEVSRESIQVVVYFLTLKALIGFASFVMFALVVLPFLPIMREINGYNSNESQWAAGFNVGNLNFFADPVCSLQDTPKSIMANKSTSNQEYSVFGDKTTAAPMYHYQGEAAHGANVTLDPYSTPMVAPRKDNWAMLTLKLVLFNILNFVYATIAFMIVVTIGSLSLSLLPLLGLGAFVYIWSLPVVGWLAHMDVALANMITPVNLRVSLNKETRPSGLELASDLSRYSWRSTFAVIYFWTAKFVIGLLSLVAVCLPFLPIASHIVHAKTHHNSDNWIAGFEVDSFNFDTDPVWFTLAWIGYIIVGLVLIHVVGHMSRALTRYVCCRESTTATLILTPMASEA</sequence>
<protein>
    <submittedName>
        <fullName evidence="2">Uncharacterized protein</fullName>
    </submittedName>
</protein>
<dbReference type="EMBL" id="SPLM01000144">
    <property type="protein sequence ID" value="TMW57215.1"/>
    <property type="molecule type" value="Genomic_DNA"/>
</dbReference>
<evidence type="ECO:0000256" key="1">
    <source>
        <dbReference type="SAM" id="Phobius"/>
    </source>
</evidence>
<gene>
    <name evidence="2" type="ORF">Poli38472_003140</name>
</gene>
<dbReference type="Proteomes" id="UP000794436">
    <property type="component" value="Unassembled WGS sequence"/>
</dbReference>
<evidence type="ECO:0000313" key="3">
    <source>
        <dbReference type="Proteomes" id="UP000794436"/>
    </source>
</evidence>
<feature type="transmembrane region" description="Helical" evidence="1">
    <location>
        <begin position="104"/>
        <end position="125"/>
    </location>
</feature>
<feature type="transmembrane region" description="Helical" evidence="1">
    <location>
        <begin position="326"/>
        <end position="348"/>
    </location>
</feature>
<accession>A0A8K1C6G4</accession>
<feature type="transmembrane region" description="Helical" evidence="1">
    <location>
        <begin position="298"/>
        <end position="320"/>
    </location>
</feature>
<evidence type="ECO:0000313" key="2">
    <source>
        <dbReference type="EMBL" id="TMW57215.1"/>
    </source>
</evidence>
<name>A0A8K1C6G4_PYTOL</name>
<organism evidence="2 3">
    <name type="scientific">Pythium oligandrum</name>
    <name type="common">Mycoparasitic fungus</name>
    <dbReference type="NCBI Taxonomy" id="41045"/>
    <lineage>
        <taxon>Eukaryota</taxon>
        <taxon>Sar</taxon>
        <taxon>Stramenopiles</taxon>
        <taxon>Oomycota</taxon>
        <taxon>Peronosporomycetes</taxon>
        <taxon>Pythiales</taxon>
        <taxon>Pythiaceae</taxon>
        <taxon>Pythium</taxon>
    </lineage>
</organism>
<keyword evidence="1" id="KW-0472">Membrane</keyword>
<feature type="transmembrane region" description="Helical" evidence="1">
    <location>
        <begin position="450"/>
        <end position="470"/>
    </location>
</feature>
<keyword evidence="1" id="KW-0812">Transmembrane</keyword>
<keyword evidence="1" id="KW-1133">Transmembrane helix</keyword>
<proteinExistence type="predicted"/>
<keyword evidence="3" id="KW-1185">Reference proteome</keyword>
<reference evidence="2" key="1">
    <citation type="submission" date="2019-03" db="EMBL/GenBank/DDBJ databases">
        <title>Long read genome sequence of the mycoparasitic Pythium oligandrum ATCC 38472 isolated from sugarbeet rhizosphere.</title>
        <authorList>
            <person name="Gaulin E."/>
        </authorList>
    </citation>
    <scope>NUCLEOTIDE SEQUENCE</scope>
    <source>
        <strain evidence="2">ATCC 38472_TT</strain>
    </source>
</reference>
<feature type="transmembrane region" description="Helical" evidence="1">
    <location>
        <begin position="169"/>
        <end position="196"/>
    </location>
</feature>
<feature type="transmembrane region" description="Helical" evidence="1">
    <location>
        <begin position="392"/>
        <end position="416"/>
    </location>
</feature>